<dbReference type="InterPro" id="IPR021445">
    <property type="entry name" value="DUF3095"/>
</dbReference>
<name>A0A495PWL8_9FLAO</name>
<gene>
    <name evidence="1" type="ORF">BC962_0509</name>
</gene>
<keyword evidence="2" id="KW-1185">Reference proteome</keyword>
<dbReference type="EMBL" id="RBLG01000001">
    <property type="protein sequence ID" value="RKS55545.1"/>
    <property type="molecule type" value="Genomic_DNA"/>
</dbReference>
<proteinExistence type="predicted"/>
<evidence type="ECO:0008006" key="3">
    <source>
        <dbReference type="Google" id="ProtNLM"/>
    </source>
</evidence>
<dbReference type="Proteomes" id="UP000276282">
    <property type="component" value="Unassembled WGS sequence"/>
</dbReference>
<dbReference type="Pfam" id="PF11294">
    <property type="entry name" value="DUF3095"/>
    <property type="match status" value="1"/>
</dbReference>
<sequence>MATSTSLNFYSRLDLQTISISDLVANKSLFSKVPEDWYVIAADIKNSTDAIKNGNHDQVNLVATGSVIAILNLAYSKKITIPFFFGGDGATMLIPSELMNGSMAALNQHRINTLENFGFELKIGMLSIKEIYSKEIELQISKVKINDILTIPIVLGEGLQYAERQIKADFKDSSNESKKIPDLLNLEGMECKWDKINPPESNQEVVSLIVIACNEVDPSEVFSKVLKNIDTIYGSVNSRKPISVKRLKLKASLRKLNDEMRTKLGRYDAFYLFKNWLTTKFGKYYLKNTTAGKTYLQKLVELTDTLTIDGRINTVITGTPQQRESLTSYLNHLEEKGKIKYGLHVSEQSVMSCYVRDMKKDDHIHFVDGAGGGYTKAANQLKNK</sequence>
<evidence type="ECO:0000313" key="1">
    <source>
        <dbReference type="EMBL" id="RKS55545.1"/>
    </source>
</evidence>
<reference evidence="1 2" key="1">
    <citation type="submission" date="2018-10" db="EMBL/GenBank/DDBJ databases">
        <title>Genomic Encyclopedia of Archaeal and Bacterial Type Strains, Phase II (KMG-II): from individual species to whole genera.</title>
        <authorList>
            <person name="Goeker M."/>
        </authorList>
    </citation>
    <scope>NUCLEOTIDE SEQUENCE [LARGE SCALE GENOMIC DNA]</scope>
    <source>
        <strain evidence="1 2">DSM 19839</strain>
    </source>
</reference>
<comment type="caution">
    <text evidence="1">The sequence shown here is derived from an EMBL/GenBank/DDBJ whole genome shotgun (WGS) entry which is preliminary data.</text>
</comment>
<organism evidence="1 2">
    <name type="scientific">Gillisia mitskevichiae</name>
    <dbReference type="NCBI Taxonomy" id="270921"/>
    <lineage>
        <taxon>Bacteria</taxon>
        <taxon>Pseudomonadati</taxon>
        <taxon>Bacteroidota</taxon>
        <taxon>Flavobacteriia</taxon>
        <taxon>Flavobacteriales</taxon>
        <taxon>Flavobacteriaceae</taxon>
        <taxon>Gillisia</taxon>
    </lineage>
</organism>
<evidence type="ECO:0000313" key="2">
    <source>
        <dbReference type="Proteomes" id="UP000276282"/>
    </source>
</evidence>
<dbReference type="OrthoDB" id="5342145at2"/>
<accession>A0A495PWL8</accession>
<dbReference type="AlphaFoldDB" id="A0A495PWL8"/>
<dbReference type="RefSeq" id="WP_121344352.1">
    <property type="nucleotide sequence ID" value="NZ_RBLG01000001.1"/>
</dbReference>
<protein>
    <recommendedName>
        <fullName evidence="3">DUF3095 family protein</fullName>
    </recommendedName>
</protein>